<reference evidence="1 2" key="1">
    <citation type="submission" date="2014-03" db="EMBL/GenBank/DDBJ databases">
        <title>Draft genome of the hookworm Oesophagostomum dentatum.</title>
        <authorList>
            <person name="Mitreva M."/>
        </authorList>
    </citation>
    <scope>NUCLEOTIDE SEQUENCE [LARGE SCALE GENOMIC DNA]</scope>
    <source>
        <strain evidence="1 2">OD-Hann</strain>
    </source>
</reference>
<sequence>MVMKKYRETERDIAEAKSLFTPEYFKESKFSAPDIPPWKRDLLAKRYSQEKLALFEENAWKEFAEWKKLNAPSVNVNPPSQYYHFDL</sequence>
<keyword evidence="2" id="KW-1185">Reference proteome</keyword>
<dbReference type="EMBL" id="KN573056">
    <property type="protein sequence ID" value="KHJ83521.1"/>
    <property type="molecule type" value="Genomic_DNA"/>
</dbReference>
<evidence type="ECO:0000313" key="1">
    <source>
        <dbReference type="EMBL" id="KHJ83521.1"/>
    </source>
</evidence>
<gene>
    <name evidence="1" type="ORF">OESDEN_16780</name>
</gene>
<dbReference type="AlphaFoldDB" id="A0A0B1SHZ8"/>
<protein>
    <submittedName>
        <fullName evidence="1">Uncharacterized protein</fullName>
    </submittedName>
</protein>
<dbReference type="OrthoDB" id="5838960at2759"/>
<dbReference type="Proteomes" id="UP000053660">
    <property type="component" value="Unassembled WGS sequence"/>
</dbReference>
<evidence type="ECO:0000313" key="2">
    <source>
        <dbReference type="Proteomes" id="UP000053660"/>
    </source>
</evidence>
<proteinExistence type="predicted"/>
<organism evidence="1 2">
    <name type="scientific">Oesophagostomum dentatum</name>
    <name type="common">Nodular worm</name>
    <dbReference type="NCBI Taxonomy" id="61180"/>
    <lineage>
        <taxon>Eukaryota</taxon>
        <taxon>Metazoa</taxon>
        <taxon>Ecdysozoa</taxon>
        <taxon>Nematoda</taxon>
        <taxon>Chromadorea</taxon>
        <taxon>Rhabditida</taxon>
        <taxon>Rhabditina</taxon>
        <taxon>Rhabditomorpha</taxon>
        <taxon>Strongyloidea</taxon>
        <taxon>Strongylidae</taxon>
        <taxon>Oesophagostomum</taxon>
    </lineage>
</organism>
<name>A0A0B1SHZ8_OESDE</name>
<accession>A0A0B1SHZ8</accession>